<gene>
    <name evidence="1" type="ORF">E2C01_018990</name>
</gene>
<dbReference type="Proteomes" id="UP000324222">
    <property type="component" value="Unassembled WGS sequence"/>
</dbReference>
<accession>A0A5B7DXV0</accession>
<comment type="caution">
    <text evidence="1">The sequence shown here is derived from an EMBL/GenBank/DDBJ whole genome shotgun (WGS) entry which is preliminary data.</text>
</comment>
<protein>
    <submittedName>
        <fullName evidence="1">Uncharacterized protein</fullName>
    </submittedName>
</protein>
<dbReference type="AlphaFoldDB" id="A0A5B7DXV0"/>
<proteinExistence type="predicted"/>
<organism evidence="1 2">
    <name type="scientific">Portunus trituberculatus</name>
    <name type="common">Swimming crab</name>
    <name type="synonym">Neptunus trituberculatus</name>
    <dbReference type="NCBI Taxonomy" id="210409"/>
    <lineage>
        <taxon>Eukaryota</taxon>
        <taxon>Metazoa</taxon>
        <taxon>Ecdysozoa</taxon>
        <taxon>Arthropoda</taxon>
        <taxon>Crustacea</taxon>
        <taxon>Multicrustacea</taxon>
        <taxon>Malacostraca</taxon>
        <taxon>Eumalacostraca</taxon>
        <taxon>Eucarida</taxon>
        <taxon>Decapoda</taxon>
        <taxon>Pleocyemata</taxon>
        <taxon>Brachyura</taxon>
        <taxon>Eubrachyura</taxon>
        <taxon>Portunoidea</taxon>
        <taxon>Portunidae</taxon>
        <taxon>Portuninae</taxon>
        <taxon>Portunus</taxon>
    </lineage>
</organism>
<evidence type="ECO:0000313" key="2">
    <source>
        <dbReference type="Proteomes" id="UP000324222"/>
    </source>
</evidence>
<reference evidence="1 2" key="1">
    <citation type="submission" date="2019-05" db="EMBL/GenBank/DDBJ databases">
        <title>Another draft genome of Portunus trituberculatus and its Hox gene families provides insights of decapod evolution.</title>
        <authorList>
            <person name="Jeong J.-H."/>
            <person name="Song I."/>
            <person name="Kim S."/>
            <person name="Choi T."/>
            <person name="Kim D."/>
            <person name="Ryu S."/>
            <person name="Kim W."/>
        </authorList>
    </citation>
    <scope>NUCLEOTIDE SEQUENCE [LARGE SCALE GENOMIC DNA]</scope>
    <source>
        <tissue evidence="1">Muscle</tissue>
    </source>
</reference>
<dbReference type="EMBL" id="VSRR010001520">
    <property type="protein sequence ID" value="MPC25867.1"/>
    <property type="molecule type" value="Genomic_DNA"/>
</dbReference>
<evidence type="ECO:0000313" key="1">
    <source>
        <dbReference type="EMBL" id="MPC25867.1"/>
    </source>
</evidence>
<sequence>MSHSHTVAESTEATLADCGVEKSNRFFYIFRTQLRSIDNLKHTLSQHCLTMTCVERSVSVDAEEGESRR</sequence>
<keyword evidence="2" id="KW-1185">Reference proteome</keyword>
<name>A0A5B7DXV0_PORTR</name>